<organism evidence="2 3">
    <name type="scientific">Beauveria bassiana</name>
    <name type="common">White muscardine disease fungus</name>
    <name type="synonym">Tritirachium shiotae</name>
    <dbReference type="NCBI Taxonomy" id="176275"/>
    <lineage>
        <taxon>Eukaryota</taxon>
        <taxon>Fungi</taxon>
        <taxon>Dikarya</taxon>
        <taxon>Ascomycota</taxon>
        <taxon>Pezizomycotina</taxon>
        <taxon>Sordariomycetes</taxon>
        <taxon>Hypocreomycetidae</taxon>
        <taxon>Hypocreales</taxon>
        <taxon>Cordycipitaceae</taxon>
        <taxon>Beauveria</taxon>
    </lineage>
</organism>
<gene>
    <name evidence="2" type="ORF">BM221_008919</name>
</gene>
<evidence type="ECO:0000256" key="1">
    <source>
        <dbReference type="SAM" id="MobiDB-lite"/>
    </source>
</evidence>
<feature type="compositionally biased region" description="Basic and acidic residues" evidence="1">
    <location>
        <begin position="89"/>
        <end position="100"/>
    </location>
</feature>
<protein>
    <submittedName>
        <fullName evidence="2">Uncharacterized protein</fullName>
    </submittedName>
</protein>
<sequence length="100" mass="10713">MDTISILASPEARLLQRSDGSLPMVSDELGVAVVNELALQHLLVDNVVFDYEPVVLRTFGQGLMLRRGPPTVGGTLGLVAASGWPTSDPGERGRSIREDQ</sequence>
<dbReference type="Proteomes" id="UP000235728">
    <property type="component" value="Unassembled WGS sequence"/>
</dbReference>
<reference evidence="2 3" key="1">
    <citation type="journal article" date="2016" name="Appl. Microbiol. Biotechnol.">
        <title>Characterization of T-DNA insertion mutants with decreased virulence in the entomopathogenic fungus Beauveria bassiana JEF-007.</title>
        <authorList>
            <person name="Kim S."/>
            <person name="Lee S.J."/>
            <person name="Nai Y.S."/>
            <person name="Yu J.S."/>
            <person name="Lee M.R."/>
            <person name="Yang Y.T."/>
            <person name="Kim J.S."/>
        </authorList>
    </citation>
    <scope>NUCLEOTIDE SEQUENCE [LARGE SCALE GENOMIC DNA]</scope>
    <source>
        <strain evidence="2 3">JEF-007</strain>
    </source>
</reference>
<proteinExistence type="predicted"/>
<name>A0A2N6NE62_BEABA</name>
<comment type="caution">
    <text evidence="2">The sequence shown here is derived from an EMBL/GenBank/DDBJ whole genome shotgun (WGS) entry which is preliminary data.</text>
</comment>
<accession>A0A2N6NE62</accession>
<evidence type="ECO:0000313" key="3">
    <source>
        <dbReference type="Proteomes" id="UP000235728"/>
    </source>
</evidence>
<evidence type="ECO:0000313" key="2">
    <source>
        <dbReference type="EMBL" id="PMB65559.1"/>
    </source>
</evidence>
<dbReference type="AlphaFoldDB" id="A0A2N6NE62"/>
<feature type="region of interest" description="Disordered" evidence="1">
    <location>
        <begin position="78"/>
        <end position="100"/>
    </location>
</feature>
<dbReference type="EMBL" id="MRVG01000010">
    <property type="protein sequence ID" value="PMB65559.1"/>
    <property type="molecule type" value="Genomic_DNA"/>
</dbReference>